<dbReference type="SUPFAM" id="SSF49265">
    <property type="entry name" value="Fibronectin type III"/>
    <property type="match status" value="2"/>
</dbReference>
<dbReference type="Ensembl" id="ENSOABT00000022396.2">
    <property type="protein sequence ID" value="ENSOABP00000021758.2"/>
    <property type="gene ID" value="ENSOABG00000010503.2"/>
</dbReference>
<evidence type="ECO:0008006" key="7">
    <source>
        <dbReference type="Google" id="ProtNLM"/>
    </source>
</evidence>
<dbReference type="PANTHER" id="PTHR20859">
    <property type="entry name" value="INTERFERON/INTERLEUKIN RECEPTOR"/>
    <property type="match status" value="1"/>
</dbReference>
<dbReference type="Pfam" id="PF01108">
    <property type="entry name" value="Tissue_fac"/>
    <property type="match status" value="1"/>
</dbReference>
<dbReference type="Proteomes" id="UP000472276">
    <property type="component" value="Unassembled WGS sequence"/>
</dbReference>
<name>A0A668T4F5_OREAU</name>
<keyword evidence="6" id="KW-1185">Reference proteome</keyword>
<sequence length="311" mass="34613">MTIIWIMQGFLWFAFFTFSFSSASVASQAPPPPPQDVQVEKGQLTWTPGEPDVTYTVNYRRFNSDKWEALPACIQTPLHSCNISAIGPSDTNDSPENSCVTLRVQAERRGLRSEGVNACSRYGDVCTPPFSILPQPGSLTVHLSENHELATEHAENAKHRIYFGREGESPLQAYKDTVASTTIKELEEGQRYCVQVAYTVYSNSVEPRSCIQCEVIPASEHVNRTPMIVGLLVGIVVLAIIILALGYLGFFQTEKIKRCLEPYKYEIPPNQFPGEFEVRTFNPTEEHCDDLQISDGNYEPRSALCPPAAAS</sequence>
<dbReference type="PANTHER" id="PTHR20859:SF91">
    <property type="match status" value="1"/>
</dbReference>
<keyword evidence="2" id="KW-0732">Signal</keyword>
<dbReference type="InterPro" id="IPR015373">
    <property type="entry name" value="Interferon/interleukin_rcp_dom"/>
</dbReference>
<reference evidence="5" key="1">
    <citation type="submission" date="2025-08" db="UniProtKB">
        <authorList>
            <consortium name="Ensembl"/>
        </authorList>
    </citation>
    <scope>IDENTIFICATION</scope>
</reference>
<dbReference type="Pfam" id="PF09294">
    <property type="entry name" value="Interfer-bind"/>
    <property type="match status" value="1"/>
</dbReference>
<dbReference type="AlphaFoldDB" id="A0A668T4F5"/>
<evidence type="ECO:0000256" key="2">
    <source>
        <dbReference type="SAM" id="SignalP"/>
    </source>
</evidence>
<keyword evidence="1" id="KW-0812">Transmembrane</keyword>
<keyword evidence="1" id="KW-1133">Transmembrane helix</keyword>
<feature type="domain" description="Interferon/interleukin receptor" evidence="4">
    <location>
        <begin position="145"/>
        <end position="215"/>
    </location>
</feature>
<dbReference type="Gene3D" id="2.60.40.10">
    <property type="entry name" value="Immunoglobulins"/>
    <property type="match status" value="2"/>
</dbReference>
<feature type="transmembrane region" description="Helical" evidence="1">
    <location>
        <begin position="227"/>
        <end position="250"/>
    </location>
</feature>
<dbReference type="GO" id="GO:0005886">
    <property type="term" value="C:plasma membrane"/>
    <property type="evidence" value="ECO:0007669"/>
    <property type="project" value="TreeGrafter"/>
</dbReference>
<dbReference type="InterPro" id="IPR036116">
    <property type="entry name" value="FN3_sf"/>
</dbReference>
<keyword evidence="1" id="KW-0472">Membrane</keyword>
<feature type="signal peptide" evidence="2">
    <location>
        <begin position="1"/>
        <end position="21"/>
    </location>
</feature>
<evidence type="ECO:0000259" key="3">
    <source>
        <dbReference type="Pfam" id="PF01108"/>
    </source>
</evidence>
<evidence type="ECO:0000259" key="4">
    <source>
        <dbReference type="Pfam" id="PF09294"/>
    </source>
</evidence>
<gene>
    <name evidence="5" type="primary">LOC116314987</name>
</gene>
<accession>A0A668T4F5</accession>
<dbReference type="InterPro" id="IPR003961">
    <property type="entry name" value="FN3_dom"/>
</dbReference>
<organism evidence="5 6">
    <name type="scientific">Oreochromis aureus</name>
    <name type="common">Israeli tilapia</name>
    <name type="synonym">Chromis aureus</name>
    <dbReference type="NCBI Taxonomy" id="47969"/>
    <lineage>
        <taxon>Eukaryota</taxon>
        <taxon>Metazoa</taxon>
        <taxon>Chordata</taxon>
        <taxon>Craniata</taxon>
        <taxon>Vertebrata</taxon>
        <taxon>Euteleostomi</taxon>
        <taxon>Actinopterygii</taxon>
        <taxon>Neopterygii</taxon>
        <taxon>Teleostei</taxon>
        <taxon>Neoteleostei</taxon>
        <taxon>Acanthomorphata</taxon>
        <taxon>Ovalentaria</taxon>
        <taxon>Cichlomorphae</taxon>
        <taxon>Cichliformes</taxon>
        <taxon>Cichlidae</taxon>
        <taxon>African cichlids</taxon>
        <taxon>Pseudocrenilabrinae</taxon>
        <taxon>Oreochromini</taxon>
        <taxon>Oreochromis</taxon>
    </lineage>
</organism>
<proteinExistence type="predicted"/>
<evidence type="ECO:0000256" key="1">
    <source>
        <dbReference type="SAM" id="Phobius"/>
    </source>
</evidence>
<evidence type="ECO:0000313" key="5">
    <source>
        <dbReference type="Ensembl" id="ENSOABP00000021758.2"/>
    </source>
</evidence>
<dbReference type="InterPro" id="IPR013783">
    <property type="entry name" value="Ig-like_fold"/>
</dbReference>
<dbReference type="OMA" id="ACSRHGD"/>
<evidence type="ECO:0000313" key="6">
    <source>
        <dbReference type="Proteomes" id="UP000472276"/>
    </source>
</evidence>
<reference evidence="5" key="2">
    <citation type="submission" date="2025-09" db="UniProtKB">
        <authorList>
            <consortium name="Ensembl"/>
        </authorList>
    </citation>
    <scope>IDENTIFICATION</scope>
</reference>
<dbReference type="InterPro" id="IPR050650">
    <property type="entry name" value="Type-II_Cytokine-TF_Rcpt"/>
</dbReference>
<feature type="chain" id="PRO_5044234350" description="Fibronectin type-III domain-containing protein" evidence="2">
    <location>
        <begin position="22"/>
        <end position="311"/>
    </location>
</feature>
<feature type="domain" description="Fibronectin type-III" evidence="3">
    <location>
        <begin position="14"/>
        <end position="114"/>
    </location>
</feature>
<dbReference type="GO" id="GO:0004896">
    <property type="term" value="F:cytokine receptor activity"/>
    <property type="evidence" value="ECO:0007669"/>
    <property type="project" value="TreeGrafter"/>
</dbReference>
<protein>
    <recommendedName>
        <fullName evidence="7">Fibronectin type-III domain-containing protein</fullName>
    </recommendedName>
</protein>